<reference evidence="2" key="1">
    <citation type="submission" date="2020-05" db="EMBL/GenBank/DDBJ databases">
        <authorList>
            <person name="Chiriac C."/>
            <person name="Salcher M."/>
            <person name="Ghai R."/>
            <person name="Kavagutti S V."/>
        </authorList>
    </citation>
    <scope>NUCLEOTIDE SEQUENCE</scope>
</reference>
<dbReference type="Pfam" id="PF13561">
    <property type="entry name" value="adh_short_C2"/>
    <property type="match status" value="1"/>
</dbReference>
<dbReference type="InterPro" id="IPR002347">
    <property type="entry name" value="SDR_fam"/>
</dbReference>
<dbReference type="EMBL" id="CAEZSR010000012">
    <property type="protein sequence ID" value="CAB4545188.1"/>
    <property type="molecule type" value="Genomic_DNA"/>
</dbReference>
<dbReference type="InterPro" id="IPR036291">
    <property type="entry name" value="NAD(P)-bd_dom_sf"/>
</dbReference>
<evidence type="ECO:0000256" key="1">
    <source>
        <dbReference type="ARBA" id="ARBA00023002"/>
    </source>
</evidence>
<dbReference type="AlphaFoldDB" id="A0A6J6C4H3"/>
<dbReference type="InterPro" id="IPR020904">
    <property type="entry name" value="Sc_DH/Rdtase_CS"/>
</dbReference>
<dbReference type="PANTHER" id="PTHR43658:SF8">
    <property type="entry name" value="17-BETA-HYDROXYSTEROID DEHYDROGENASE 14-RELATED"/>
    <property type="match status" value="1"/>
</dbReference>
<dbReference type="PANTHER" id="PTHR43658">
    <property type="entry name" value="SHORT-CHAIN DEHYDROGENASE/REDUCTASE"/>
    <property type="match status" value="1"/>
</dbReference>
<dbReference type="PROSITE" id="PS00061">
    <property type="entry name" value="ADH_SHORT"/>
    <property type="match status" value="1"/>
</dbReference>
<sequence length="267" mass="26792">MELEGASAVVSGGASGLGAATVAQLTGRGMHVVVLDRGGSTGVPVPAAHLVRGDVTEPTDVAAAIGLARELGQLRVAVSCAGVGSAQRVASRGSGGVVLAGEGDAFRRVIDINLMGTFHLVSQAAAAIAADHDAALAAGGVPDDGVSSVGAIVTTASIAAFEGQVGQAAYAASKAAVVALTFTAARDLAPLRIRVNGIAPGLMATPLVETIRDDVMDGLVDNIVHPRRAGRPEEFAALAMHLIDNEYLNGETVRLDAGSRLPFAPPR</sequence>
<proteinExistence type="predicted"/>
<organism evidence="2">
    <name type="scientific">freshwater metagenome</name>
    <dbReference type="NCBI Taxonomy" id="449393"/>
    <lineage>
        <taxon>unclassified sequences</taxon>
        <taxon>metagenomes</taxon>
        <taxon>ecological metagenomes</taxon>
    </lineage>
</organism>
<keyword evidence="1" id="KW-0560">Oxidoreductase</keyword>
<gene>
    <name evidence="2" type="ORF">UFOPK1493_00605</name>
</gene>
<dbReference type="GO" id="GO:0016491">
    <property type="term" value="F:oxidoreductase activity"/>
    <property type="evidence" value="ECO:0007669"/>
    <property type="project" value="UniProtKB-KW"/>
</dbReference>
<name>A0A6J6C4H3_9ZZZZ</name>
<dbReference type="SUPFAM" id="SSF51735">
    <property type="entry name" value="NAD(P)-binding Rossmann-fold domains"/>
    <property type="match status" value="1"/>
</dbReference>
<dbReference type="Gene3D" id="3.40.50.720">
    <property type="entry name" value="NAD(P)-binding Rossmann-like Domain"/>
    <property type="match status" value="1"/>
</dbReference>
<accession>A0A6J6C4H3</accession>
<dbReference type="PRINTS" id="PR00081">
    <property type="entry name" value="GDHRDH"/>
</dbReference>
<evidence type="ECO:0000313" key="2">
    <source>
        <dbReference type="EMBL" id="CAB4545188.1"/>
    </source>
</evidence>
<protein>
    <submittedName>
        <fullName evidence="2">Unannotated protein</fullName>
    </submittedName>
</protein>
<dbReference type="PRINTS" id="PR00080">
    <property type="entry name" value="SDRFAMILY"/>
</dbReference>